<dbReference type="GO" id="GO:0015074">
    <property type="term" value="P:DNA integration"/>
    <property type="evidence" value="ECO:0007669"/>
    <property type="project" value="InterPro"/>
</dbReference>
<reference evidence="2" key="1">
    <citation type="submission" date="2020-02" db="EMBL/GenBank/DDBJ databases">
        <authorList>
            <person name="Meier V. D."/>
        </authorList>
    </citation>
    <scope>NUCLEOTIDE SEQUENCE</scope>
    <source>
        <strain evidence="2">AVDCRST_MAG18</strain>
    </source>
</reference>
<dbReference type="EMBL" id="CADCWN010000247">
    <property type="protein sequence ID" value="CAA9582125.1"/>
    <property type="molecule type" value="Genomic_DNA"/>
</dbReference>
<protein>
    <submittedName>
        <fullName evidence="2">Mobile element protein</fullName>
    </submittedName>
</protein>
<dbReference type="Pfam" id="PF13276">
    <property type="entry name" value="HTH_21"/>
    <property type="match status" value="1"/>
</dbReference>
<evidence type="ECO:0000259" key="1">
    <source>
        <dbReference type="PROSITE" id="PS50994"/>
    </source>
</evidence>
<dbReference type="InterPro" id="IPR048020">
    <property type="entry name" value="Transpos_IS3"/>
</dbReference>
<dbReference type="SUPFAM" id="SSF53098">
    <property type="entry name" value="Ribonuclease H-like"/>
    <property type="match status" value="1"/>
</dbReference>
<feature type="domain" description="Integrase catalytic" evidence="1">
    <location>
        <begin position="121"/>
        <end position="290"/>
    </location>
</feature>
<dbReference type="PROSITE" id="PS50994">
    <property type="entry name" value="INTEGRASE"/>
    <property type="match status" value="1"/>
</dbReference>
<accession>A0A6J4VLB8</accession>
<dbReference type="InterPro" id="IPR012337">
    <property type="entry name" value="RNaseH-like_sf"/>
</dbReference>
<dbReference type="InterPro" id="IPR001584">
    <property type="entry name" value="Integrase_cat-core"/>
</dbReference>
<dbReference type="PANTHER" id="PTHR46889">
    <property type="entry name" value="TRANSPOSASE INSF FOR INSERTION SEQUENCE IS3B-RELATED"/>
    <property type="match status" value="1"/>
</dbReference>
<dbReference type="InterPro" id="IPR025948">
    <property type="entry name" value="HTH-like_dom"/>
</dbReference>
<dbReference type="GO" id="GO:0003676">
    <property type="term" value="F:nucleic acid binding"/>
    <property type="evidence" value="ECO:0007669"/>
    <property type="project" value="InterPro"/>
</dbReference>
<dbReference type="Pfam" id="PF00665">
    <property type="entry name" value="rve"/>
    <property type="match status" value="1"/>
</dbReference>
<dbReference type="InterPro" id="IPR050900">
    <property type="entry name" value="Transposase_IS3/IS150/IS904"/>
</dbReference>
<dbReference type="NCBIfam" id="NF033516">
    <property type="entry name" value="transpos_IS3"/>
    <property type="match status" value="1"/>
</dbReference>
<sequence>MNTYPFIAAQAAQHAVRLRCQVLGVSRSGFFAWRSRLPAARARADEALTEQIRQIHTHSRQTYGSIRVRATLRERGAMVGRRRVARLMRRAGLRGVHGQRRRVRTTVADPHLAPAPDRVERAFAPAAIGGPNRLWLADISYIATREGWLYLAIILDGFSRRVVGWAMADHLQTELVLAALRLALQRRRPADGLIHHRDRGCQYTSFAFGQHLRAAGLVPSTGSVGDCYDNAVAESFFASLKVELVDRHDWPTRAAARVAIFEYIEVWYNRQRLHSTLGYLSPLQFEARAQAGIAA</sequence>
<evidence type="ECO:0000313" key="2">
    <source>
        <dbReference type="EMBL" id="CAA9582125.1"/>
    </source>
</evidence>
<dbReference type="PANTHER" id="PTHR46889:SF4">
    <property type="entry name" value="TRANSPOSASE INSO FOR INSERTION SEQUENCE ELEMENT IS911B-RELATED"/>
    <property type="match status" value="1"/>
</dbReference>
<gene>
    <name evidence="2" type="ORF">AVDCRST_MAG18-3298</name>
</gene>
<dbReference type="Gene3D" id="3.30.420.10">
    <property type="entry name" value="Ribonuclease H-like superfamily/Ribonuclease H"/>
    <property type="match status" value="1"/>
</dbReference>
<name>A0A6J4VLB8_9BACT</name>
<dbReference type="InterPro" id="IPR036397">
    <property type="entry name" value="RNaseH_sf"/>
</dbReference>
<organism evidence="2">
    <name type="scientific">uncultured Thermomicrobiales bacterium</name>
    <dbReference type="NCBI Taxonomy" id="1645740"/>
    <lineage>
        <taxon>Bacteria</taxon>
        <taxon>Pseudomonadati</taxon>
        <taxon>Thermomicrobiota</taxon>
        <taxon>Thermomicrobia</taxon>
        <taxon>Thermomicrobiales</taxon>
        <taxon>environmental samples</taxon>
    </lineage>
</organism>
<dbReference type="Pfam" id="PF13333">
    <property type="entry name" value="rve_2"/>
    <property type="match status" value="1"/>
</dbReference>
<proteinExistence type="predicted"/>
<dbReference type="AlphaFoldDB" id="A0A6J4VLB8"/>